<accession>A0A7J7KKD2</accession>
<keyword evidence="4" id="KW-1185">Reference proteome</keyword>
<proteinExistence type="predicted"/>
<organism evidence="3 4">
    <name type="scientific">Bugula neritina</name>
    <name type="common">Brown bryozoan</name>
    <name type="synonym">Sertularia neritina</name>
    <dbReference type="NCBI Taxonomy" id="10212"/>
    <lineage>
        <taxon>Eukaryota</taxon>
        <taxon>Metazoa</taxon>
        <taxon>Spiralia</taxon>
        <taxon>Lophotrochozoa</taxon>
        <taxon>Bryozoa</taxon>
        <taxon>Gymnolaemata</taxon>
        <taxon>Cheilostomatida</taxon>
        <taxon>Flustrina</taxon>
        <taxon>Buguloidea</taxon>
        <taxon>Bugulidae</taxon>
        <taxon>Bugula</taxon>
    </lineage>
</organism>
<dbReference type="OrthoDB" id="10613462at2759"/>
<evidence type="ECO:0000313" key="4">
    <source>
        <dbReference type="Proteomes" id="UP000593567"/>
    </source>
</evidence>
<reference evidence="3" key="1">
    <citation type="submission" date="2020-06" db="EMBL/GenBank/DDBJ databases">
        <title>Draft genome of Bugula neritina, a colonial animal packing powerful symbionts and potential medicines.</title>
        <authorList>
            <person name="Rayko M."/>
        </authorList>
    </citation>
    <scope>NUCLEOTIDE SEQUENCE [LARGE SCALE GENOMIC DNA]</scope>
    <source>
        <strain evidence="3">Kwan_BN1</strain>
    </source>
</reference>
<evidence type="ECO:0000256" key="2">
    <source>
        <dbReference type="SAM" id="Phobius"/>
    </source>
</evidence>
<gene>
    <name evidence="3" type="ORF">EB796_002983</name>
</gene>
<keyword evidence="2" id="KW-0472">Membrane</keyword>
<feature type="compositionally biased region" description="Low complexity" evidence="1">
    <location>
        <begin position="83"/>
        <end position="102"/>
    </location>
</feature>
<keyword evidence="2" id="KW-1133">Transmembrane helix</keyword>
<keyword evidence="2" id="KW-0812">Transmembrane</keyword>
<dbReference type="AlphaFoldDB" id="A0A7J7KKD2"/>
<feature type="region of interest" description="Disordered" evidence="1">
    <location>
        <begin position="34"/>
        <end position="105"/>
    </location>
</feature>
<protein>
    <submittedName>
        <fullName evidence="3">Uncharacterized protein</fullName>
    </submittedName>
</protein>
<evidence type="ECO:0000256" key="1">
    <source>
        <dbReference type="SAM" id="MobiDB-lite"/>
    </source>
</evidence>
<dbReference type="Proteomes" id="UP000593567">
    <property type="component" value="Unassembled WGS sequence"/>
</dbReference>
<feature type="compositionally biased region" description="Basic and acidic residues" evidence="1">
    <location>
        <begin position="34"/>
        <end position="79"/>
    </location>
</feature>
<name>A0A7J7KKD2_BUGNE</name>
<sequence>MKDGQIIEEGTHYDLMAYIDGEYSNLIKTFHNNTKEKADCKNDRENKKQTMQDGDTEKHASKEKNAKVSNKENDDERAPSKQKTSTDFDSIDSSPSSLGSKLTTKENISEDKVRLSTVTSYVKAAGGAGITSLVVFLLVLYSGLQSFENYWISYWIEDGSGVKFC</sequence>
<feature type="transmembrane region" description="Helical" evidence="2">
    <location>
        <begin position="121"/>
        <end position="144"/>
    </location>
</feature>
<comment type="caution">
    <text evidence="3">The sequence shown here is derived from an EMBL/GenBank/DDBJ whole genome shotgun (WGS) entry which is preliminary data.</text>
</comment>
<evidence type="ECO:0000313" key="3">
    <source>
        <dbReference type="EMBL" id="KAF6038713.1"/>
    </source>
</evidence>
<dbReference type="EMBL" id="VXIV02000370">
    <property type="protein sequence ID" value="KAF6038713.1"/>
    <property type="molecule type" value="Genomic_DNA"/>
</dbReference>